<evidence type="ECO:0000256" key="10">
    <source>
        <dbReference type="ARBA" id="ARBA00030980"/>
    </source>
</evidence>
<evidence type="ECO:0000313" key="17">
    <source>
        <dbReference type="Proteomes" id="UP001147747"/>
    </source>
</evidence>
<keyword evidence="8" id="KW-0779">Telomere</keyword>
<evidence type="ECO:0000256" key="13">
    <source>
        <dbReference type="ARBA" id="ARBA00048679"/>
    </source>
</evidence>
<evidence type="ECO:0000256" key="14">
    <source>
        <dbReference type="PROSITE-ProRule" id="PRU00023"/>
    </source>
</evidence>
<dbReference type="PANTHER" id="PTHR24198:SF165">
    <property type="entry name" value="ANKYRIN REPEAT-CONTAINING PROTEIN-RELATED"/>
    <property type="match status" value="1"/>
</dbReference>
<dbReference type="InterPro" id="IPR011009">
    <property type="entry name" value="Kinase-like_dom_sf"/>
</dbReference>
<comment type="function">
    <text evidence="1">Component of the EKC/KEOPS complex that is required for the formation of a threonylcarbamoyl group on adenosine at position 37 (t(6)A37) in tRNAs that read codons beginning with adenine. The complex is probably involved in the transfer of the threonylcarbamoyl moiety of threonylcarbamoyl-AMP (TC-AMP) to the N6 group of A37. BUD32 has ATPase activity in the context of the EKC/KEOPS complex and likely plays a supporting role to the catalytic subunit KAE1. The EKC/KEOPS complex also promotes both telomere uncapping and telomere elongation. The complex is required for efficient recruitment of transcriptional coactivators.</text>
</comment>
<dbReference type="AlphaFoldDB" id="A0A9W9W318"/>
<dbReference type="SMART" id="SM00220">
    <property type="entry name" value="S_TKc"/>
    <property type="match status" value="1"/>
</dbReference>
<organism evidence="16 17">
    <name type="scientific">Penicillium cosmopolitanum</name>
    <dbReference type="NCBI Taxonomy" id="1131564"/>
    <lineage>
        <taxon>Eukaryota</taxon>
        <taxon>Fungi</taxon>
        <taxon>Dikarya</taxon>
        <taxon>Ascomycota</taxon>
        <taxon>Pezizomycotina</taxon>
        <taxon>Eurotiomycetes</taxon>
        <taxon>Eurotiomycetidae</taxon>
        <taxon>Eurotiales</taxon>
        <taxon>Aspergillaceae</taxon>
        <taxon>Penicillium</taxon>
    </lineage>
</organism>
<name>A0A9W9W318_9EURO</name>
<sequence length="800" mass="90312">MSWAAELEAIETELHDEIYNKGTDANVTFISYNKIQKVWAGDRLDRFLRDPRCDPDHGTAQAISNLQIEEARRGLLRMISLLIGISWSGWARFKKIFFLNPMAATQRRDNNIENLEYDDLKHDSFLGNTPFIERFRQDRWIYIPITLIGGGEHDYKYGRRLPLVRQKCSRREGAFGEVTKEKILPGHIVLKHSSHHLGLPDQTNSAELTVARKLYPATSELFTPLATVIIGTDLNIIMPWADMDLEDYLLGEYRSMSSDIPLLESLLKESGELAAALEFLHRGLQAECEWPDLSPQGICHADFRPRNILVFRKNNSSTGTWAITDFGVSHRSLGILSSDRNESGLSITRHSVPQPRGGIYQAPDPHARRRSDIWSFGCILVQIFSLGLELRYQFQLGALQEGPLNWKPFGDRFCGEEPPALNQNVGAWIAELPKRYHGLYDDMFLAEMQSLLSWMLQIDLEMRPRATDVRRCLHRLYKVATGRILESVDSSSITSSPTTATRPSISSLFPTITPDPPVYGLTVGALVSSIKSGSVDDINECLRHRPDVEGHHENDRPLIHAIERKEDPMLRAPIISALLLHNPDLDVITRSFAEETPLNLAVFQGDVDTVRVLIGVLIKKECQSALNELSRDRKTPLMEAASRNHVAVVTALLDGGADTTICMGEYQHNCLHFAVLSIKSEEDLLKAFLGREIDFNLSPSGIEGYETPMMQHIKLGVNEEYGERVNTKWERKFNVLCDGGGDVNMTYPQKSPLQLAIEKDKVDIVRILLNADAILPPRENGTSSQMRRLITQIRRDRRAA</sequence>
<dbReference type="InterPro" id="IPR002110">
    <property type="entry name" value="Ankyrin_rpt"/>
</dbReference>
<feature type="repeat" description="ANK" evidence="14">
    <location>
        <begin position="632"/>
        <end position="658"/>
    </location>
</feature>
<dbReference type="GO" id="GO:0004674">
    <property type="term" value="F:protein serine/threonine kinase activity"/>
    <property type="evidence" value="ECO:0007669"/>
    <property type="project" value="UniProtKB-EC"/>
</dbReference>
<dbReference type="PROSITE" id="PS50088">
    <property type="entry name" value="ANK_REPEAT"/>
    <property type="match status" value="1"/>
</dbReference>
<keyword evidence="9 14" id="KW-0040">ANK repeat</keyword>
<dbReference type="SMART" id="SM00248">
    <property type="entry name" value="ANK"/>
    <property type="match status" value="5"/>
</dbReference>
<dbReference type="GO" id="GO:0000781">
    <property type="term" value="C:chromosome, telomeric region"/>
    <property type="evidence" value="ECO:0007669"/>
    <property type="project" value="UniProtKB-SubCell"/>
</dbReference>
<dbReference type="Proteomes" id="UP001147747">
    <property type="component" value="Unassembled WGS sequence"/>
</dbReference>
<dbReference type="PANTHER" id="PTHR24198">
    <property type="entry name" value="ANKYRIN REPEAT AND PROTEIN KINASE DOMAIN-CONTAINING PROTEIN"/>
    <property type="match status" value="1"/>
</dbReference>
<evidence type="ECO:0000256" key="2">
    <source>
        <dbReference type="ARBA" id="ARBA00004574"/>
    </source>
</evidence>
<dbReference type="PROSITE" id="PS50011">
    <property type="entry name" value="PROTEIN_KINASE_DOM"/>
    <property type="match status" value="1"/>
</dbReference>
<dbReference type="InterPro" id="IPR008266">
    <property type="entry name" value="Tyr_kinase_AS"/>
</dbReference>
<dbReference type="EMBL" id="JAPZBU010000006">
    <property type="protein sequence ID" value="KAJ5397632.1"/>
    <property type="molecule type" value="Genomic_DNA"/>
</dbReference>
<evidence type="ECO:0000313" key="16">
    <source>
        <dbReference type="EMBL" id="KAJ5397632.1"/>
    </source>
</evidence>
<gene>
    <name evidence="16" type="ORF">N7509_005745</name>
</gene>
<dbReference type="SUPFAM" id="SSF48403">
    <property type="entry name" value="Ankyrin repeat"/>
    <property type="match status" value="1"/>
</dbReference>
<dbReference type="Gene3D" id="1.25.40.20">
    <property type="entry name" value="Ankyrin repeat-containing domain"/>
    <property type="match status" value="1"/>
</dbReference>
<evidence type="ECO:0000259" key="15">
    <source>
        <dbReference type="PROSITE" id="PS50011"/>
    </source>
</evidence>
<accession>A0A9W9W318</accession>
<reference evidence="16" key="1">
    <citation type="submission" date="2022-12" db="EMBL/GenBank/DDBJ databases">
        <authorList>
            <person name="Petersen C."/>
        </authorList>
    </citation>
    <scope>NUCLEOTIDE SEQUENCE</scope>
    <source>
        <strain evidence="16">IBT 29677</strain>
    </source>
</reference>
<proteinExistence type="predicted"/>
<dbReference type="RefSeq" id="XP_056489684.1">
    <property type="nucleotide sequence ID" value="XM_056630382.1"/>
</dbReference>
<dbReference type="InterPro" id="IPR000719">
    <property type="entry name" value="Prot_kinase_dom"/>
</dbReference>
<dbReference type="SUPFAM" id="SSF56112">
    <property type="entry name" value="Protein kinase-like (PK-like)"/>
    <property type="match status" value="1"/>
</dbReference>
<evidence type="ECO:0000256" key="9">
    <source>
        <dbReference type="ARBA" id="ARBA00023043"/>
    </source>
</evidence>
<evidence type="ECO:0000256" key="3">
    <source>
        <dbReference type="ARBA" id="ARBA00011534"/>
    </source>
</evidence>
<keyword evidence="17" id="KW-1185">Reference proteome</keyword>
<dbReference type="Gene3D" id="1.10.510.10">
    <property type="entry name" value="Transferase(Phosphotransferase) domain 1"/>
    <property type="match status" value="1"/>
</dbReference>
<dbReference type="OrthoDB" id="5986190at2759"/>
<evidence type="ECO:0000256" key="11">
    <source>
        <dbReference type="ARBA" id="ARBA00033194"/>
    </source>
</evidence>
<comment type="caution">
    <text evidence="16">The sequence shown here is derived from an EMBL/GenBank/DDBJ whole genome shotgun (WGS) entry which is preliminary data.</text>
</comment>
<reference evidence="16" key="2">
    <citation type="journal article" date="2023" name="IMA Fungus">
        <title>Comparative genomic study of the Penicillium genus elucidates a diverse pangenome and 15 lateral gene transfer events.</title>
        <authorList>
            <person name="Petersen C."/>
            <person name="Sorensen T."/>
            <person name="Nielsen M.R."/>
            <person name="Sondergaard T.E."/>
            <person name="Sorensen J.L."/>
            <person name="Fitzpatrick D.A."/>
            <person name="Frisvad J.C."/>
            <person name="Nielsen K.L."/>
        </authorList>
    </citation>
    <scope>NUCLEOTIDE SEQUENCE</scope>
    <source>
        <strain evidence="16">IBT 29677</strain>
    </source>
</reference>
<dbReference type="Pfam" id="PF12796">
    <property type="entry name" value="Ank_2"/>
    <property type="match status" value="1"/>
</dbReference>
<dbReference type="InterPro" id="IPR036770">
    <property type="entry name" value="Ankyrin_rpt-contain_sf"/>
</dbReference>
<evidence type="ECO:0000256" key="1">
    <source>
        <dbReference type="ARBA" id="ARBA00003747"/>
    </source>
</evidence>
<dbReference type="GeneID" id="81369362"/>
<evidence type="ECO:0000256" key="4">
    <source>
        <dbReference type="ARBA" id="ARBA00012513"/>
    </source>
</evidence>
<dbReference type="PROSITE" id="PS50297">
    <property type="entry name" value="ANK_REP_REGION"/>
    <property type="match status" value="1"/>
</dbReference>
<keyword evidence="7" id="KW-0677">Repeat</keyword>
<evidence type="ECO:0000256" key="5">
    <source>
        <dbReference type="ARBA" id="ARBA00013948"/>
    </source>
</evidence>
<dbReference type="EC" id="2.7.11.1" evidence="4"/>
<evidence type="ECO:0000256" key="12">
    <source>
        <dbReference type="ARBA" id="ARBA00047899"/>
    </source>
</evidence>
<evidence type="ECO:0000256" key="6">
    <source>
        <dbReference type="ARBA" id="ARBA00019973"/>
    </source>
</evidence>
<evidence type="ECO:0000256" key="8">
    <source>
        <dbReference type="ARBA" id="ARBA00022895"/>
    </source>
</evidence>
<feature type="domain" description="Protein kinase" evidence="15">
    <location>
        <begin position="164"/>
        <end position="477"/>
    </location>
</feature>
<evidence type="ECO:0000256" key="7">
    <source>
        <dbReference type="ARBA" id="ARBA00022737"/>
    </source>
</evidence>
<comment type="subcellular location">
    <subcellularLocation>
        <location evidence="2">Chromosome</location>
        <location evidence="2">Telomere</location>
    </subcellularLocation>
</comment>
<comment type="catalytic activity">
    <reaction evidence="12">
        <text>L-threonyl-[protein] + ATP = O-phospho-L-threonyl-[protein] + ADP + H(+)</text>
        <dbReference type="Rhea" id="RHEA:46608"/>
        <dbReference type="Rhea" id="RHEA-COMP:11060"/>
        <dbReference type="Rhea" id="RHEA-COMP:11605"/>
        <dbReference type="ChEBI" id="CHEBI:15378"/>
        <dbReference type="ChEBI" id="CHEBI:30013"/>
        <dbReference type="ChEBI" id="CHEBI:30616"/>
        <dbReference type="ChEBI" id="CHEBI:61977"/>
        <dbReference type="ChEBI" id="CHEBI:456216"/>
        <dbReference type="EC" id="2.7.11.1"/>
    </reaction>
</comment>
<keyword evidence="8" id="KW-0158">Chromosome</keyword>
<protein>
    <recommendedName>
        <fullName evidence="6">EKC/KEOPS complex subunit BUD32</fullName>
        <ecNumber evidence="4">2.7.11.1</ecNumber>
    </recommendedName>
    <alternativeName>
        <fullName evidence="10 11">Atypical Serine/threonine protein kinase BUD32</fullName>
    </alternativeName>
    <alternativeName>
        <fullName evidence="5">EKC/KEOPS complex subunit bud32</fullName>
    </alternativeName>
</protein>
<comment type="catalytic activity">
    <reaction evidence="13">
        <text>L-seryl-[protein] + ATP = O-phospho-L-seryl-[protein] + ADP + H(+)</text>
        <dbReference type="Rhea" id="RHEA:17989"/>
        <dbReference type="Rhea" id="RHEA-COMP:9863"/>
        <dbReference type="Rhea" id="RHEA-COMP:11604"/>
        <dbReference type="ChEBI" id="CHEBI:15378"/>
        <dbReference type="ChEBI" id="CHEBI:29999"/>
        <dbReference type="ChEBI" id="CHEBI:30616"/>
        <dbReference type="ChEBI" id="CHEBI:83421"/>
        <dbReference type="ChEBI" id="CHEBI:456216"/>
        <dbReference type="EC" id="2.7.11.1"/>
    </reaction>
</comment>
<dbReference type="GO" id="GO:0005524">
    <property type="term" value="F:ATP binding"/>
    <property type="evidence" value="ECO:0007669"/>
    <property type="project" value="InterPro"/>
</dbReference>
<comment type="subunit">
    <text evidence="3">Component of the EKC/KEOPS complex composed of at least BUD32, CGI121, GON7, KAE1 and PCC1; the whole complex dimerizes.</text>
</comment>
<dbReference type="PROSITE" id="PS00109">
    <property type="entry name" value="PROTEIN_KINASE_TYR"/>
    <property type="match status" value="1"/>
</dbReference>